<dbReference type="PANTHER" id="PTHR46211:SF1">
    <property type="entry name" value="GLYCEROPHOSPHODIESTER PHOSPHODIESTERASE, CYTOPLASMIC"/>
    <property type="match status" value="1"/>
</dbReference>
<feature type="signal peptide" evidence="1">
    <location>
        <begin position="1"/>
        <end position="22"/>
    </location>
</feature>
<feature type="chain" id="PRO_5040927185" evidence="1">
    <location>
        <begin position="23"/>
        <end position="497"/>
    </location>
</feature>
<dbReference type="InterPro" id="IPR030395">
    <property type="entry name" value="GP_PDE_dom"/>
</dbReference>
<dbReference type="CDD" id="cd08566">
    <property type="entry name" value="GDPD_AtGDE_like"/>
    <property type="match status" value="1"/>
</dbReference>
<dbReference type="GO" id="GO:0008081">
    <property type="term" value="F:phosphoric diester hydrolase activity"/>
    <property type="evidence" value="ECO:0007669"/>
    <property type="project" value="InterPro"/>
</dbReference>
<keyword evidence="4" id="KW-1185">Reference proteome</keyword>
<accession>A0A9X3MV97</accession>
<dbReference type="AlphaFoldDB" id="A0A9X3MV97"/>
<organism evidence="3 4">
    <name type="scientific">Solirubrobacter ginsenosidimutans</name>
    <dbReference type="NCBI Taxonomy" id="490573"/>
    <lineage>
        <taxon>Bacteria</taxon>
        <taxon>Bacillati</taxon>
        <taxon>Actinomycetota</taxon>
        <taxon>Thermoleophilia</taxon>
        <taxon>Solirubrobacterales</taxon>
        <taxon>Solirubrobacteraceae</taxon>
        <taxon>Solirubrobacter</taxon>
    </lineage>
</organism>
<protein>
    <submittedName>
        <fullName evidence="3">Glycerophosphodiester phosphodiesterase family protein</fullName>
    </submittedName>
</protein>
<dbReference type="Proteomes" id="UP001149140">
    <property type="component" value="Unassembled WGS sequence"/>
</dbReference>
<comment type="caution">
    <text evidence="3">The sequence shown here is derived from an EMBL/GenBank/DDBJ whole genome shotgun (WGS) entry which is preliminary data.</text>
</comment>
<dbReference type="RefSeq" id="WP_270042612.1">
    <property type="nucleotide sequence ID" value="NZ_JAPDOD010000024.1"/>
</dbReference>
<dbReference type="GO" id="GO:0006629">
    <property type="term" value="P:lipid metabolic process"/>
    <property type="evidence" value="ECO:0007669"/>
    <property type="project" value="InterPro"/>
</dbReference>
<dbReference type="PANTHER" id="PTHR46211">
    <property type="entry name" value="GLYCEROPHOSPHORYL DIESTER PHOSPHODIESTERASE"/>
    <property type="match status" value="1"/>
</dbReference>
<feature type="domain" description="GP-PDE" evidence="2">
    <location>
        <begin position="73"/>
        <end position="309"/>
    </location>
</feature>
<dbReference type="Pfam" id="PF03009">
    <property type="entry name" value="GDPD"/>
    <property type="match status" value="1"/>
</dbReference>
<evidence type="ECO:0000259" key="2">
    <source>
        <dbReference type="PROSITE" id="PS51704"/>
    </source>
</evidence>
<evidence type="ECO:0000313" key="4">
    <source>
        <dbReference type="Proteomes" id="UP001149140"/>
    </source>
</evidence>
<dbReference type="PROSITE" id="PS51704">
    <property type="entry name" value="GP_PDE"/>
    <property type="match status" value="1"/>
</dbReference>
<dbReference type="InterPro" id="IPR017946">
    <property type="entry name" value="PLC-like_Pdiesterase_TIM-brl"/>
</dbReference>
<dbReference type="EMBL" id="JAPDOD010000024">
    <property type="protein sequence ID" value="MDA0163369.1"/>
    <property type="molecule type" value="Genomic_DNA"/>
</dbReference>
<dbReference type="Gene3D" id="3.20.20.190">
    <property type="entry name" value="Phosphatidylinositol (PI) phosphodiesterase"/>
    <property type="match status" value="1"/>
</dbReference>
<sequence length="497" mass="52221">MKMRILGALLAISALQAAPANAQQTPPDDPRVIAVRQAIDQLDDLAQRPPCNQTPETTRWLNAGTPDQGLANPLISAHRGAITLAPENTLQSYEYAFAFGVDFVEVDVQQTKDGKFVALHDDTVDRTTNGTGSITSFTYDEVRKLNAADYEPWKGGQYDPAQVASIEEILQLAKRGGGALELDIKGSVTEEGKLAELVQSYGLAEASIWNSSDPRILIAAPGARIIYNRDTWEPPYLMYEIAKVAPVFGSRRDEYTPESIVAIHDGCGVAMPHAYDSGPEQEVAEFQKAREMGADGVQTNQPELIVAAAGIPAPSKLVVDVGNVCLVNRDNGLGFATRPIAIDGAAVRVGRGGCTALPAGAKRIVFAGDGAVQASNLTLSAVGGTVPATLALSLGAPASFGAFSPGVTKDYSASTIANVVSTAGDAALTFSDPGHLTNGTFALAQPLVVELSKATWSAPVSNDPVTIAFKQHVDATDALRTGTYTKTLTFTLSTTAP</sequence>
<reference evidence="3" key="1">
    <citation type="submission" date="2022-10" db="EMBL/GenBank/DDBJ databases">
        <title>The WGS of Solirubrobacter ginsenosidimutans DSM 21036.</title>
        <authorList>
            <person name="Jiang Z."/>
        </authorList>
    </citation>
    <scope>NUCLEOTIDE SEQUENCE</scope>
    <source>
        <strain evidence="3">DSM 21036</strain>
    </source>
</reference>
<proteinExistence type="predicted"/>
<evidence type="ECO:0000313" key="3">
    <source>
        <dbReference type="EMBL" id="MDA0163369.1"/>
    </source>
</evidence>
<gene>
    <name evidence="3" type="ORF">OM076_24050</name>
</gene>
<name>A0A9X3MV97_9ACTN</name>
<evidence type="ECO:0000256" key="1">
    <source>
        <dbReference type="SAM" id="SignalP"/>
    </source>
</evidence>
<keyword evidence="1" id="KW-0732">Signal</keyword>
<dbReference type="SUPFAM" id="SSF51695">
    <property type="entry name" value="PLC-like phosphodiesterases"/>
    <property type="match status" value="1"/>
</dbReference>